<sequence>MFTTARDDLSIRASVLNAVFGQSIERQPASLVPMSSPVTVDQKGDKMNELNGARMTDGDRQLEAVAANIIHQVGDALYEALPADVAHDHFVDARQATNDRAIDFAKELISGYAKRTVEPVPSNPDRALGMAHRLVASSCSGCPDRDINPRPRPCRSRATW</sequence>
<keyword evidence="1" id="KW-0614">Plasmid</keyword>
<organism evidence="1 2">
    <name type="scientific">Candidatus Mycobacterium methanotrophicum</name>
    <dbReference type="NCBI Taxonomy" id="2943498"/>
    <lineage>
        <taxon>Bacteria</taxon>
        <taxon>Bacillati</taxon>
        <taxon>Actinomycetota</taxon>
        <taxon>Actinomycetes</taxon>
        <taxon>Mycobacteriales</taxon>
        <taxon>Mycobacteriaceae</taxon>
        <taxon>Mycobacterium</taxon>
    </lineage>
</organism>
<protein>
    <submittedName>
        <fullName evidence="1">Uncharacterized protein</fullName>
    </submittedName>
</protein>
<dbReference type="RefSeq" id="WP_219070165.1">
    <property type="nucleotide sequence ID" value="NZ_CAJUXY010000077.1"/>
</dbReference>
<name>A0ABY4QR71_9MYCO</name>
<evidence type="ECO:0000313" key="1">
    <source>
        <dbReference type="EMBL" id="UQX13520.1"/>
    </source>
</evidence>
<accession>A0ABY4QR71</accession>
<proteinExistence type="predicted"/>
<geneLocation type="plasmid" evidence="1 2">
    <name>unnamed</name>
</geneLocation>
<gene>
    <name evidence="1" type="ORF">M5I08_25335</name>
</gene>
<evidence type="ECO:0000313" key="2">
    <source>
        <dbReference type="Proteomes" id="UP001056610"/>
    </source>
</evidence>
<dbReference type="Proteomes" id="UP001056610">
    <property type="component" value="Plasmid unnamed"/>
</dbReference>
<keyword evidence="2" id="KW-1185">Reference proteome</keyword>
<dbReference type="EMBL" id="CP097321">
    <property type="protein sequence ID" value="UQX13520.1"/>
    <property type="molecule type" value="Genomic_DNA"/>
</dbReference>
<reference evidence="1" key="1">
    <citation type="submission" date="2022-05" db="EMBL/GenBank/DDBJ databases">
        <title>A methanotrophic Mycobacterium dominates a cave microbial ecosystem.</title>
        <authorList>
            <person name="Van Spanning R.J.M."/>
            <person name="Guan Q."/>
            <person name="Melkonian C."/>
            <person name="Gallant J."/>
            <person name="Polerecky L."/>
            <person name="Flot J.-F."/>
            <person name="Brandt B.W."/>
            <person name="Braster M."/>
            <person name="Iturbe Espinoza P."/>
            <person name="Aerts J."/>
            <person name="Meima-Franke M."/>
            <person name="Piersma S.R."/>
            <person name="Bunduc C."/>
            <person name="Ummels R."/>
            <person name="Pain A."/>
            <person name="Fleming E.J."/>
            <person name="van der Wel N."/>
            <person name="Gherman V.D."/>
            <person name="Sarbu S.M."/>
            <person name="Bodelier P.L.E."/>
            <person name="Bitter W."/>
        </authorList>
    </citation>
    <scope>NUCLEOTIDE SEQUENCE</scope>
    <source>
        <strain evidence="1">Sulfur Cave</strain>
        <plasmid evidence="1">unnamed</plasmid>
    </source>
</reference>